<evidence type="ECO:0000256" key="1">
    <source>
        <dbReference type="ARBA" id="ARBA00006642"/>
    </source>
</evidence>
<dbReference type="Pfam" id="PF01113">
    <property type="entry name" value="DapB_N"/>
    <property type="match status" value="1"/>
</dbReference>
<reference evidence="15 16" key="1">
    <citation type="journal article" date="2014" name="Mol. Plant">
        <title>Chromosome Scale Genome Assembly and Transcriptome Profiling of Nannochloropsis gaditana in Nitrogen Depletion.</title>
        <authorList>
            <person name="Corteggiani Carpinelli E."/>
            <person name="Telatin A."/>
            <person name="Vitulo N."/>
            <person name="Forcato C."/>
            <person name="D'Angelo M."/>
            <person name="Schiavon R."/>
            <person name="Vezzi A."/>
            <person name="Giacometti G.M."/>
            <person name="Morosinotto T."/>
            <person name="Valle G."/>
        </authorList>
    </citation>
    <scope>NUCLEOTIDE SEQUENCE [LARGE SCALE GENOMIC DNA]</scope>
    <source>
        <strain evidence="15 16">B-31</strain>
    </source>
</reference>
<name>W7TV95_9STRA</name>
<keyword evidence="5" id="KW-0560">Oxidoreductase</keyword>
<feature type="domain" description="Dihydrodipicolinate reductase C-terminal" evidence="14">
    <location>
        <begin position="194"/>
        <end position="328"/>
    </location>
</feature>
<comment type="caution">
    <text evidence="15">The sequence shown here is derived from an EMBL/GenBank/DDBJ whole genome shotgun (WGS) entry which is preliminary data.</text>
</comment>
<dbReference type="GO" id="GO:0008839">
    <property type="term" value="F:4-hydroxy-tetrahydrodipicolinate reductase"/>
    <property type="evidence" value="ECO:0007669"/>
    <property type="project" value="UniProtKB-EC"/>
</dbReference>
<keyword evidence="12" id="KW-0732">Signal</keyword>
<evidence type="ECO:0000313" key="16">
    <source>
        <dbReference type="Proteomes" id="UP000019335"/>
    </source>
</evidence>
<dbReference type="InterPro" id="IPR011859">
    <property type="entry name" value="Dihydrodipicolinate_Rdtase_pln"/>
</dbReference>
<proteinExistence type="inferred from homology"/>
<evidence type="ECO:0000256" key="3">
    <source>
        <dbReference type="ARBA" id="ARBA00022857"/>
    </source>
</evidence>
<dbReference type="InterPro" id="IPR022663">
    <property type="entry name" value="DapB_C"/>
</dbReference>
<dbReference type="PANTHER" id="PTHR20836:SF0">
    <property type="entry name" value="4-HYDROXY-TETRAHYDRODIPICOLINATE REDUCTASE 1, CHLOROPLASTIC-RELATED"/>
    <property type="match status" value="1"/>
</dbReference>
<dbReference type="Pfam" id="PF05173">
    <property type="entry name" value="DapB_C"/>
    <property type="match status" value="1"/>
</dbReference>
<dbReference type="AlphaFoldDB" id="W7TV95"/>
<dbReference type="Proteomes" id="UP000019335">
    <property type="component" value="Chromosome 2"/>
</dbReference>
<evidence type="ECO:0000256" key="10">
    <source>
        <dbReference type="ARBA" id="ARBA00049080"/>
    </source>
</evidence>
<dbReference type="GO" id="GO:0019877">
    <property type="term" value="P:diaminopimelate biosynthetic process"/>
    <property type="evidence" value="ECO:0007669"/>
    <property type="project" value="UniProtKB-KW"/>
</dbReference>
<dbReference type="InterPro" id="IPR000846">
    <property type="entry name" value="DapB_N"/>
</dbReference>
<keyword evidence="3" id="KW-0521">NADP</keyword>
<evidence type="ECO:0000256" key="12">
    <source>
        <dbReference type="SAM" id="SignalP"/>
    </source>
</evidence>
<dbReference type="SUPFAM" id="SSF51735">
    <property type="entry name" value="NAD(P)-binding Rossmann-fold domains"/>
    <property type="match status" value="1"/>
</dbReference>
<sequence length="334" mass="35795">MRLFLLLVAFPALVSSFVGMLPSRHKQSQGRQSQLRMMAKLPKVAVMVNGLPGAMGKEVAAACLRRGLEVCSVGLTGPQVDEECVDVDDGEGGKPQTIRLVKGPVTGAGDEECDARLQGLVAGYRESGTRLIAVDYTHPTAVNPNGMLYARHKMDFVMGTTGGDRDKLLKDVEEAGIYAVIAPNMAKQIVALQAGLETMAGTFPGAFEGYNLRVVESHQSSKADTSGTAKALIASFGTLVGKPYKVEDVIAMIRDREGQLEFGVPEAGLGGHAFHTYQLLSPDGSVEFQFRHNVVGRRIYAEGTVDALTYLAQQHGPDKKVFNMVDVLKAGAMK</sequence>
<dbReference type="Gene3D" id="3.30.360.10">
    <property type="entry name" value="Dihydrodipicolinate Reductase, domain 2"/>
    <property type="match status" value="1"/>
</dbReference>
<dbReference type="OrthoDB" id="10259487at2759"/>
<dbReference type="PANTHER" id="PTHR20836">
    <property type="entry name" value="DIHYDRODIPICOLINATE REDUCTASE"/>
    <property type="match status" value="1"/>
</dbReference>
<feature type="domain" description="Dihydrodipicolinate reductase N-terminal" evidence="13">
    <location>
        <begin position="45"/>
        <end position="185"/>
    </location>
</feature>
<comment type="catalytic activity">
    <reaction evidence="11">
        <text>(S)-2,3,4,5-tetrahydrodipicolinate + NAD(+) + H2O = (2S,4S)-4-hydroxy-2,3,4,5-tetrahydrodipicolinate + NADH + H(+)</text>
        <dbReference type="Rhea" id="RHEA:35323"/>
        <dbReference type="ChEBI" id="CHEBI:15377"/>
        <dbReference type="ChEBI" id="CHEBI:15378"/>
        <dbReference type="ChEBI" id="CHEBI:16845"/>
        <dbReference type="ChEBI" id="CHEBI:57540"/>
        <dbReference type="ChEBI" id="CHEBI:57945"/>
        <dbReference type="ChEBI" id="CHEBI:67139"/>
        <dbReference type="EC" id="1.17.1.8"/>
    </reaction>
</comment>
<dbReference type="InterPro" id="IPR023940">
    <property type="entry name" value="DHDPR_bac"/>
</dbReference>
<dbReference type="EMBL" id="AZIL01000067">
    <property type="protein sequence ID" value="EWM30047.1"/>
    <property type="molecule type" value="Genomic_DNA"/>
</dbReference>
<evidence type="ECO:0000259" key="13">
    <source>
        <dbReference type="Pfam" id="PF01113"/>
    </source>
</evidence>
<feature type="chain" id="PRO_5004901168" description="4-hydroxy-tetrahydrodipicolinate reductase" evidence="12">
    <location>
        <begin position="17"/>
        <end position="334"/>
    </location>
</feature>
<dbReference type="InterPro" id="IPR036291">
    <property type="entry name" value="NAD(P)-bd_dom_sf"/>
</dbReference>
<keyword evidence="6" id="KW-0520">NAD</keyword>
<evidence type="ECO:0000256" key="9">
    <source>
        <dbReference type="ARBA" id="ARBA00038983"/>
    </source>
</evidence>
<protein>
    <recommendedName>
        <fullName evidence="9">4-hydroxy-tetrahydrodipicolinate reductase</fullName>
        <ecNumber evidence="9">1.17.1.8</ecNumber>
    </recommendedName>
</protein>
<evidence type="ECO:0000256" key="8">
    <source>
        <dbReference type="ARBA" id="ARBA00037922"/>
    </source>
</evidence>
<dbReference type="EC" id="1.17.1.8" evidence="9"/>
<keyword evidence="7" id="KW-0457">Lysine biosynthesis</keyword>
<dbReference type="GO" id="GO:0070402">
    <property type="term" value="F:NADPH binding"/>
    <property type="evidence" value="ECO:0007669"/>
    <property type="project" value="InterPro"/>
</dbReference>
<keyword evidence="2" id="KW-0028">Amino-acid biosynthesis</keyword>
<dbReference type="GO" id="GO:0009089">
    <property type="term" value="P:lysine biosynthetic process via diaminopimelate"/>
    <property type="evidence" value="ECO:0007669"/>
    <property type="project" value="InterPro"/>
</dbReference>
<dbReference type="GO" id="GO:0009570">
    <property type="term" value="C:chloroplast stroma"/>
    <property type="evidence" value="ECO:0007669"/>
    <property type="project" value="TreeGrafter"/>
</dbReference>
<comment type="catalytic activity">
    <reaction evidence="10">
        <text>(S)-2,3,4,5-tetrahydrodipicolinate + NADP(+) + H2O = (2S,4S)-4-hydroxy-2,3,4,5-tetrahydrodipicolinate + NADPH + H(+)</text>
        <dbReference type="Rhea" id="RHEA:35331"/>
        <dbReference type="ChEBI" id="CHEBI:15377"/>
        <dbReference type="ChEBI" id="CHEBI:15378"/>
        <dbReference type="ChEBI" id="CHEBI:16845"/>
        <dbReference type="ChEBI" id="CHEBI:57783"/>
        <dbReference type="ChEBI" id="CHEBI:58349"/>
        <dbReference type="ChEBI" id="CHEBI:67139"/>
        <dbReference type="EC" id="1.17.1.8"/>
    </reaction>
</comment>
<evidence type="ECO:0000256" key="5">
    <source>
        <dbReference type="ARBA" id="ARBA00023002"/>
    </source>
</evidence>
<evidence type="ECO:0000313" key="15">
    <source>
        <dbReference type="EMBL" id="EWM30047.1"/>
    </source>
</evidence>
<keyword evidence="4" id="KW-0220">Diaminopimelate biosynthesis</keyword>
<gene>
    <name evidence="15" type="ORF">Naga_100225g7</name>
</gene>
<evidence type="ECO:0000256" key="11">
    <source>
        <dbReference type="ARBA" id="ARBA00049396"/>
    </source>
</evidence>
<keyword evidence="16" id="KW-1185">Reference proteome</keyword>
<dbReference type="Gene3D" id="3.40.50.720">
    <property type="entry name" value="NAD(P)-binding Rossmann-like Domain"/>
    <property type="match status" value="1"/>
</dbReference>
<accession>W7TV95</accession>
<feature type="signal peptide" evidence="12">
    <location>
        <begin position="1"/>
        <end position="16"/>
    </location>
</feature>
<evidence type="ECO:0000259" key="14">
    <source>
        <dbReference type="Pfam" id="PF05173"/>
    </source>
</evidence>
<organism evidence="15 16">
    <name type="scientific">Nannochloropsis gaditana</name>
    <dbReference type="NCBI Taxonomy" id="72520"/>
    <lineage>
        <taxon>Eukaryota</taxon>
        <taxon>Sar</taxon>
        <taxon>Stramenopiles</taxon>
        <taxon>Ochrophyta</taxon>
        <taxon>Eustigmatophyceae</taxon>
        <taxon>Eustigmatales</taxon>
        <taxon>Monodopsidaceae</taxon>
        <taxon>Nannochloropsis</taxon>
    </lineage>
</organism>
<evidence type="ECO:0000256" key="2">
    <source>
        <dbReference type="ARBA" id="ARBA00022605"/>
    </source>
</evidence>
<evidence type="ECO:0000256" key="6">
    <source>
        <dbReference type="ARBA" id="ARBA00023027"/>
    </source>
</evidence>
<evidence type="ECO:0000256" key="7">
    <source>
        <dbReference type="ARBA" id="ARBA00023154"/>
    </source>
</evidence>
<comment type="pathway">
    <text evidence="8">Amino-acid biosynthesis; L-lysine biosynthesis via DAP pathway; (S)-tetrahydrodipicolinate from L-aspartate: step 4/4.</text>
</comment>
<comment type="similarity">
    <text evidence="1">Belongs to the DapB family.</text>
</comment>
<evidence type="ECO:0000256" key="4">
    <source>
        <dbReference type="ARBA" id="ARBA00022915"/>
    </source>
</evidence>
<dbReference type="NCBIfam" id="TIGR02130">
    <property type="entry name" value="dapB_plant"/>
    <property type="match status" value="1"/>
</dbReference>